<dbReference type="Gene3D" id="3.40.1190.20">
    <property type="match status" value="1"/>
</dbReference>
<comment type="similarity">
    <text evidence="1">Belongs to the carbohydrate kinase PfkB family.</text>
</comment>
<evidence type="ECO:0000256" key="5">
    <source>
        <dbReference type="ARBA" id="ARBA00022840"/>
    </source>
</evidence>
<keyword evidence="5" id="KW-0067">ATP-binding</keyword>
<gene>
    <name evidence="8" type="ORF">OHJ16_06080</name>
</gene>
<keyword evidence="3" id="KW-0547">Nucleotide-binding</keyword>
<keyword evidence="4 8" id="KW-0418">Kinase</keyword>
<evidence type="ECO:0000313" key="8">
    <source>
        <dbReference type="EMBL" id="MCZ0857609.1"/>
    </source>
</evidence>
<keyword evidence="2 6" id="KW-0808">Transferase</keyword>
<evidence type="ECO:0000256" key="3">
    <source>
        <dbReference type="ARBA" id="ARBA00022741"/>
    </source>
</evidence>
<dbReference type="GO" id="GO:0016301">
    <property type="term" value="F:kinase activity"/>
    <property type="evidence" value="ECO:0007669"/>
    <property type="project" value="UniProtKB-KW"/>
</dbReference>
<evidence type="ECO:0000259" key="7">
    <source>
        <dbReference type="Pfam" id="PF00294"/>
    </source>
</evidence>
<dbReference type="PIRSF" id="PIRSF000535">
    <property type="entry name" value="1PFK/6PFK/LacC"/>
    <property type="match status" value="1"/>
</dbReference>
<dbReference type="RefSeq" id="WP_268917160.1">
    <property type="nucleotide sequence ID" value="NZ_JAPTMY010000010.1"/>
</dbReference>
<evidence type="ECO:0000256" key="6">
    <source>
        <dbReference type="PIRNR" id="PIRNR000535"/>
    </source>
</evidence>
<evidence type="ECO:0000256" key="1">
    <source>
        <dbReference type="ARBA" id="ARBA00010688"/>
    </source>
</evidence>
<dbReference type="PANTHER" id="PTHR46566">
    <property type="entry name" value="1-PHOSPHOFRUCTOKINASE-RELATED"/>
    <property type="match status" value="1"/>
</dbReference>
<evidence type="ECO:0000256" key="2">
    <source>
        <dbReference type="ARBA" id="ARBA00022679"/>
    </source>
</evidence>
<dbReference type="InterPro" id="IPR017583">
    <property type="entry name" value="Tagatose/fructose_Pkinase"/>
</dbReference>
<dbReference type="Proteomes" id="UP001072034">
    <property type="component" value="Unassembled WGS sequence"/>
</dbReference>
<protein>
    <submittedName>
        <fullName evidence="8">PfkB family carbohydrate kinase</fullName>
    </submittedName>
</protein>
<dbReference type="PROSITE" id="PS00584">
    <property type="entry name" value="PFKB_KINASES_2"/>
    <property type="match status" value="1"/>
</dbReference>
<dbReference type="InterPro" id="IPR011611">
    <property type="entry name" value="PfkB_dom"/>
</dbReference>
<dbReference type="SUPFAM" id="SSF53613">
    <property type="entry name" value="Ribokinase-like"/>
    <property type="match status" value="1"/>
</dbReference>
<reference evidence="8" key="1">
    <citation type="submission" date="2022-10" db="EMBL/GenBank/DDBJ databases">
        <title>Genome sequence of Actinomyces israelii ATCC 10048.</title>
        <authorList>
            <person name="Watt R.M."/>
            <person name="Tong W.M."/>
        </authorList>
    </citation>
    <scope>NUCLEOTIDE SEQUENCE</scope>
    <source>
        <strain evidence="8">ATCC 10048</strain>
    </source>
</reference>
<dbReference type="PANTHER" id="PTHR46566:SF5">
    <property type="entry name" value="1-PHOSPHOFRUCTOKINASE"/>
    <property type="match status" value="1"/>
</dbReference>
<accession>A0ABT4I796</accession>
<dbReference type="InterPro" id="IPR002173">
    <property type="entry name" value="Carboh/pur_kinase_PfkB_CS"/>
</dbReference>
<name>A0ABT4I796_9ACTO</name>
<feature type="domain" description="Carbohydrate kinase PfkB" evidence="7">
    <location>
        <begin position="8"/>
        <end position="289"/>
    </location>
</feature>
<organism evidence="8 9">
    <name type="scientific">Actinomyces israelii</name>
    <dbReference type="NCBI Taxonomy" id="1659"/>
    <lineage>
        <taxon>Bacteria</taxon>
        <taxon>Bacillati</taxon>
        <taxon>Actinomycetota</taxon>
        <taxon>Actinomycetes</taxon>
        <taxon>Actinomycetales</taxon>
        <taxon>Actinomycetaceae</taxon>
        <taxon>Actinomyces</taxon>
    </lineage>
</organism>
<comment type="caution">
    <text evidence="8">The sequence shown here is derived from an EMBL/GenBank/DDBJ whole genome shotgun (WGS) entry which is preliminary data.</text>
</comment>
<dbReference type="InterPro" id="IPR029056">
    <property type="entry name" value="Ribokinase-like"/>
</dbReference>
<proteinExistence type="inferred from homology"/>
<keyword evidence="9" id="KW-1185">Reference proteome</keyword>
<sequence>MIIVITPNPAIDITYEVAHPRLNQVNRVTGVVRRPGGKGLNVASVLRQTREADGAPGRRVRISGFLGGRQGEEMRELLGDWDAEQAWLDLGPGCPTRATVIVRDADGGATGLYEPGAPVSPADWRALTDTALEGVGRGDVLVVSGSCPPETSAEDLGALLRAARGRGARVILGTSGPLLVACAGLADAVKPNREELAQATGETSPAAGAVILLERGVRAVMVSDGPRGMNLYVRGQDGPTVWHADAPDVPVVNPTGAGDSAVAAIAAFMDARPEADPIDARALGAAVALSVAAVRTPVAGLVDLETYTTLLPTMKVETHHVTD</sequence>
<evidence type="ECO:0000313" key="9">
    <source>
        <dbReference type="Proteomes" id="UP001072034"/>
    </source>
</evidence>
<dbReference type="Pfam" id="PF00294">
    <property type="entry name" value="PfkB"/>
    <property type="match status" value="1"/>
</dbReference>
<dbReference type="EMBL" id="JAPTMY010000010">
    <property type="protein sequence ID" value="MCZ0857609.1"/>
    <property type="molecule type" value="Genomic_DNA"/>
</dbReference>
<evidence type="ECO:0000256" key="4">
    <source>
        <dbReference type="ARBA" id="ARBA00022777"/>
    </source>
</evidence>